<organism evidence="5 6">
    <name type="scientific">Candidatus Blautia merdavium</name>
    <dbReference type="NCBI Taxonomy" id="2838494"/>
    <lineage>
        <taxon>Bacteria</taxon>
        <taxon>Bacillati</taxon>
        <taxon>Bacillota</taxon>
        <taxon>Clostridia</taxon>
        <taxon>Lachnospirales</taxon>
        <taxon>Lachnospiraceae</taxon>
        <taxon>Blautia</taxon>
    </lineage>
</organism>
<dbReference type="PANTHER" id="PTHR43582:SF2">
    <property type="entry name" value="LINEARMYCIN RESISTANCE ATP-BINDING PROTEIN LNRL"/>
    <property type="match status" value="1"/>
</dbReference>
<feature type="domain" description="ABC transporter" evidence="4">
    <location>
        <begin position="2"/>
        <end position="232"/>
    </location>
</feature>
<evidence type="ECO:0000256" key="3">
    <source>
        <dbReference type="ARBA" id="ARBA00022840"/>
    </source>
</evidence>
<name>A0A9D2PNY4_9FIRM</name>
<accession>A0A9D2PNY4</accession>
<dbReference type="Gene3D" id="3.40.50.300">
    <property type="entry name" value="P-loop containing nucleotide triphosphate hydrolases"/>
    <property type="match status" value="1"/>
</dbReference>
<evidence type="ECO:0000259" key="4">
    <source>
        <dbReference type="PROSITE" id="PS50893"/>
    </source>
</evidence>
<comment type="caution">
    <text evidence="5">The sequence shown here is derived from an EMBL/GenBank/DDBJ whole genome shotgun (WGS) entry which is preliminary data.</text>
</comment>
<dbReference type="EMBL" id="DWVZ01000183">
    <property type="protein sequence ID" value="HJC64537.1"/>
    <property type="molecule type" value="Genomic_DNA"/>
</dbReference>
<proteinExistence type="predicted"/>
<dbReference type="CDD" id="cd03230">
    <property type="entry name" value="ABC_DR_subfamily_A"/>
    <property type="match status" value="1"/>
</dbReference>
<dbReference type="Proteomes" id="UP000823886">
    <property type="component" value="Unassembled WGS sequence"/>
</dbReference>
<reference evidence="5" key="1">
    <citation type="journal article" date="2021" name="PeerJ">
        <title>Extensive microbial diversity within the chicken gut microbiome revealed by metagenomics and culture.</title>
        <authorList>
            <person name="Gilroy R."/>
            <person name="Ravi A."/>
            <person name="Getino M."/>
            <person name="Pursley I."/>
            <person name="Horton D.L."/>
            <person name="Alikhan N.F."/>
            <person name="Baker D."/>
            <person name="Gharbi K."/>
            <person name="Hall N."/>
            <person name="Watson M."/>
            <person name="Adriaenssens E.M."/>
            <person name="Foster-Nyarko E."/>
            <person name="Jarju S."/>
            <person name="Secka A."/>
            <person name="Antonio M."/>
            <person name="Oren A."/>
            <person name="Chaudhuri R.R."/>
            <person name="La Ragione R."/>
            <person name="Hildebrand F."/>
            <person name="Pallen M.J."/>
        </authorList>
    </citation>
    <scope>NUCLEOTIDE SEQUENCE</scope>
    <source>
        <strain evidence="5">ChiBcec2-3848</strain>
    </source>
</reference>
<dbReference type="GO" id="GO:0016887">
    <property type="term" value="F:ATP hydrolysis activity"/>
    <property type="evidence" value="ECO:0007669"/>
    <property type="project" value="InterPro"/>
</dbReference>
<dbReference type="InterPro" id="IPR003439">
    <property type="entry name" value="ABC_transporter-like_ATP-bd"/>
</dbReference>
<reference evidence="5" key="2">
    <citation type="submission" date="2021-04" db="EMBL/GenBank/DDBJ databases">
        <authorList>
            <person name="Gilroy R."/>
        </authorList>
    </citation>
    <scope>NUCLEOTIDE SEQUENCE</scope>
    <source>
        <strain evidence="5">ChiBcec2-3848</strain>
    </source>
</reference>
<dbReference type="InterPro" id="IPR027417">
    <property type="entry name" value="P-loop_NTPase"/>
</dbReference>
<keyword evidence="3 5" id="KW-0067">ATP-binding</keyword>
<dbReference type="InterPro" id="IPR003593">
    <property type="entry name" value="AAA+_ATPase"/>
</dbReference>
<dbReference type="PANTHER" id="PTHR43582">
    <property type="entry name" value="LINEARMYCIN RESISTANCE ATP-BINDING PROTEIN LNRL"/>
    <property type="match status" value="1"/>
</dbReference>
<evidence type="ECO:0000313" key="5">
    <source>
        <dbReference type="EMBL" id="HJC64537.1"/>
    </source>
</evidence>
<dbReference type="Pfam" id="PF00005">
    <property type="entry name" value="ABC_tran"/>
    <property type="match status" value="1"/>
</dbReference>
<dbReference type="InterPro" id="IPR025302">
    <property type="entry name" value="DrrA1/2-like_C"/>
</dbReference>
<dbReference type="AlphaFoldDB" id="A0A9D2PNY4"/>
<dbReference type="Pfam" id="PF13732">
    <property type="entry name" value="DrrA1-3_C"/>
    <property type="match status" value="1"/>
</dbReference>
<dbReference type="SUPFAM" id="SSF52540">
    <property type="entry name" value="P-loop containing nucleoside triphosphate hydrolases"/>
    <property type="match status" value="1"/>
</dbReference>
<evidence type="ECO:0000256" key="1">
    <source>
        <dbReference type="ARBA" id="ARBA00022448"/>
    </source>
</evidence>
<dbReference type="PROSITE" id="PS50893">
    <property type="entry name" value="ABC_TRANSPORTER_2"/>
    <property type="match status" value="1"/>
</dbReference>
<evidence type="ECO:0000313" key="6">
    <source>
        <dbReference type="Proteomes" id="UP000823886"/>
    </source>
</evidence>
<dbReference type="SMART" id="SM00382">
    <property type="entry name" value="AAA"/>
    <property type="match status" value="1"/>
</dbReference>
<keyword evidence="2" id="KW-0547">Nucleotide-binding</keyword>
<keyword evidence="1" id="KW-0813">Transport</keyword>
<sequence length="309" mass="35131">MIEITNLVKRYKDTVALDHLNLQIQEGEIFGLLGPNGSGKTTAINCMLALLKYDKGSVTILGQEMRPDSYEIKRQMGVVMQNVAVFDELSVYENIDYFCGLYINDKKERKRLVEEAIAFAGLQGYEKKRPKKLSGGLLRRLNIACGIAHKPRIIILDEPTVAVDPQSRNKILEGIRELNRQGSTIIYTSHYMEEVEQICTRIAILDHGRCLALGTKEELKKMIKTGEKIHVEAVALTQEQLEEIRKLPHVFSVVYEEQNLALRFSGEKNHLLALLHYMEQEGITCGRIFSELPTLNDVFLEITGKELRD</sequence>
<dbReference type="GO" id="GO:0005524">
    <property type="term" value="F:ATP binding"/>
    <property type="evidence" value="ECO:0007669"/>
    <property type="project" value="UniProtKB-KW"/>
</dbReference>
<evidence type="ECO:0000256" key="2">
    <source>
        <dbReference type="ARBA" id="ARBA00022741"/>
    </source>
</evidence>
<gene>
    <name evidence="5" type="ORF">H9753_13140</name>
</gene>
<protein>
    <submittedName>
        <fullName evidence="5">ABC transporter ATP-binding protein</fullName>
    </submittedName>
</protein>